<reference evidence="3" key="1">
    <citation type="submission" date="2022-07" db="EMBL/GenBank/DDBJ databases">
        <title>Ectorhizobium quercum gen.nov., sp. nov.</title>
        <authorList>
            <person name="Ma T."/>
            <person name="Li Y."/>
        </authorList>
    </citation>
    <scope>NUCLEOTIDE SEQUENCE</scope>
    <source>
        <strain evidence="3">BDR2-2</strain>
    </source>
</reference>
<evidence type="ECO:0000256" key="2">
    <source>
        <dbReference type="SAM" id="SignalP"/>
    </source>
</evidence>
<evidence type="ECO:0000313" key="3">
    <source>
        <dbReference type="EMBL" id="MCX8996338.1"/>
    </source>
</evidence>
<protein>
    <recommendedName>
        <fullName evidence="6">Lipoprotein</fullName>
    </recommendedName>
</protein>
<name>A0AAE3SU65_9HYPH</name>
<dbReference type="EMBL" id="JANFPI010000005">
    <property type="protein sequence ID" value="MCX8998623.1"/>
    <property type="molecule type" value="Genomic_DNA"/>
</dbReference>
<evidence type="ECO:0008006" key="6">
    <source>
        <dbReference type="Google" id="ProtNLM"/>
    </source>
</evidence>
<organism evidence="3 5">
    <name type="scientific">Ectorhizobium quercum</name>
    <dbReference type="NCBI Taxonomy" id="2965071"/>
    <lineage>
        <taxon>Bacteria</taxon>
        <taxon>Pseudomonadati</taxon>
        <taxon>Pseudomonadota</taxon>
        <taxon>Alphaproteobacteria</taxon>
        <taxon>Hyphomicrobiales</taxon>
        <taxon>Rhizobiaceae</taxon>
        <taxon>Ectorhizobium</taxon>
    </lineage>
</organism>
<feature type="compositionally biased region" description="Low complexity" evidence="1">
    <location>
        <begin position="130"/>
        <end position="140"/>
    </location>
</feature>
<evidence type="ECO:0000313" key="5">
    <source>
        <dbReference type="Proteomes" id="UP001208771"/>
    </source>
</evidence>
<gene>
    <name evidence="3" type="ORF">NOF55_04390</name>
    <name evidence="4" type="ORF">NOF55_16035</name>
</gene>
<feature type="region of interest" description="Disordered" evidence="1">
    <location>
        <begin position="107"/>
        <end position="156"/>
    </location>
</feature>
<keyword evidence="2" id="KW-0732">Signal</keyword>
<dbReference type="EMBL" id="JANFPI010000001">
    <property type="protein sequence ID" value="MCX8996338.1"/>
    <property type="molecule type" value="Genomic_DNA"/>
</dbReference>
<dbReference type="RefSeq" id="WP_306410084.1">
    <property type="nucleotide sequence ID" value="NZ_JANFPI010000001.1"/>
</dbReference>
<evidence type="ECO:0000313" key="4">
    <source>
        <dbReference type="EMBL" id="MCX8998623.1"/>
    </source>
</evidence>
<dbReference type="Proteomes" id="UP001208771">
    <property type="component" value="Unassembled WGS sequence"/>
</dbReference>
<accession>A0AAE3SU65</accession>
<sequence length="156" mass="16538">MRVIALTAIATFAAAPSFASSIEVINGTRLGNGSIIRMSCPDCPAPKPPETYSGYKVPVLESGVQKEEIRDFHGERVIMRTDRWMGGSPAVFYQRLTPEMEAAMTGKPLIGTDTPPVAAAPPPADGIDSTATTAAVAPQAPAAPPNDFPDFELRLR</sequence>
<feature type="chain" id="PRO_5042443137" description="Lipoprotein" evidence="2">
    <location>
        <begin position="20"/>
        <end position="156"/>
    </location>
</feature>
<dbReference type="AlphaFoldDB" id="A0AAE3SU65"/>
<dbReference type="NCBIfam" id="NF041110">
    <property type="entry name" value="HPE1_fam_CxxC"/>
    <property type="match status" value="1"/>
</dbReference>
<proteinExistence type="predicted"/>
<feature type="signal peptide" evidence="2">
    <location>
        <begin position="1"/>
        <end position="19"/>
    </location>
</feature>
<evidence type="ECO:0000256" key="1">
    <source>
        <dbReference type="SAM" id="MobiDB-lite"/>
    </source>
</evidence>
<comment type="caution">
    <text evidence="3">The sequence shown here is derived from an EMBL/GenBank/DDBJ whole genome shotgun (WGS) entry which is preliminary data.</text>
</comment>
<dbReference type="InterPro" id="IPR049748">
    <property type="entry name" value="HPE1-like_N_CxxC"/>
</dbReference>
<keyword evidence="5" id="KW-1185">Reference proteome</keyword>